<organism evidence="1 2">
    <name type="scientific">Brachionus plicatilis</name>
    <name type="common">Marine rotifer</name>
    <name type="synonym">Brachionus muelleri</name>
    <dbReference type="NCBI Taxonomy" id="10195"/>
    <lineage>
        <taxon>Eukaryota</taxon>
        <taxon>Metazoa</taxon>
        <taxon>Spiralia</taxon>
        <taxon>Gnathifera</taxon>
        <taxon>Rotifera</taxon>
        <taxon>Eurotatoria</taxon>
        <taxon>Monogononta</taxon>
        <taxon>Pseudotrocha</taxon>
        <taxon>Ploima</taxon>
        <taxon>Brachionidae</taxon>
        <taxon>Brachionus</taxon>
    </lineage>
</organism>
<accession>A0A3M7P7F6</accession>
<protein>
    <submittedName>
        <fullName evidence="1">Uncharacterized protein</fullName>
    </submittedName>
</protein>
<dbReference type="EMBL" id="REGN01012688">
    <property type="protein sequence ID" value="RMZ94982.1"/>
    <property type="molecule type" value="Genomic_DNA"/>
</dbReference>
<evidence type="ECO:0000313" key="2">
    <source>
        <dbReference type="Proteomes" id="UP000276133"/>
    </source>
</evidence>
<feature type="non-terminal residue" evidence="1">
    <location>
        <position position="67"/>
    </location>
</feature>
<comment type="caution">
    <text evidence="1">The sequence shown here is derived from an EMBL/GenBank/DDBJ whole genome shotgun (WGS) entry which is preliminary data.</text>
</comment>
<gene>
    <name evidence="1" type="ORF">BpHYR1_046487</name>
</gene>
<name>A0A3M7P7F6_BRAPC</name>
<sequence>MEKNFSFVKLTDSLNLNAKHKMFNTNRLLLIKKIKIKLQMKFSLITQTRTDSCTHFPFISKTNRSLR</sequence>
<keyword evidence="2" id="KW-1185">Reference proteome</keyword>
<dbReference type="Proteomes" id="UP000276133">
    <property type="component" value="Unassembled WGS sequence"/>
</dbReference>
<reference evidence="1 2" key="1">
    <citation type="journal article" date="2018" name="Sci. Rep.">
        <title>Genomic signatures of local adaptation to the degree of environmental predictability in rotifers.</title>
        <authorList>
            <person name="Franch-Gras L."/>
            <person name="Hahn C."/>
            <person name="Garcia-Roger E.M."/>
            <person name="Carmona M.J."/>
            <person name="Serra M."/>
            <person name="Gomez A."/>
        </authorList>
    </citation>
    <scope>NUCLEOTIDE SEQUENCE [LARGE SCALE GENOMIC DNA]</scope>
    <source>
        <strain evidence="1">HYR1</strain>
    </source>
</reference>
<proteinExistence type="predicted"/>
<evidence type="ECO:0000313" key="1">
    <source>
        <dbReference type="EMBL" id="RMZ94982.1"/>
    </source>
</evidence>
<dbReference type="AlphaFoldDB" id="A0A3M7P7F6"/>